<sequence>METKLTLVLDKAIIERAKLYASSKKTSLSKMIEAYLDRVTEEETAKAEISPLVKSLSGVLSLPKTHDLKKDYGDYLADKYLNG</sequence>
<evidence type="ECO:0000313" key="1">
    <source>
        <dbReference type="EMBL" id="GAA4312567.1"/>
    </source>
</evidence>
<proteinExistence type="predicted"/>
<dbReference type="Pfam" id="PF19891">
    <property type="entry name" value="DUF6364"/>
    <property type="match status" value="1"/>
</dbReference>
<reference evidence="2" key="1">
    <citation type="journal article" date="2019" name="Int. J. Syst. Evol. Microbiol.">
        <title>The Global Catalogue of Microorganisms (GCM) 10K type strain sequencing project: providing services to taxonomists for standard genome sequencing and annotation.</title>
        <authorList>
            <consortium name="The Broad Institute Genomics Platform"/>
            <consortium name="The Broad Institute Genome Sequencing Center for Infectious Disease"/>
            <person name="Wu L."/>
            <person name="Ma J."/>
        </authorList>
    </citation>
    <scope>NUCLEOTIDE SEQUENCE [LARGE SCALE GENOMIC DNA]</scope>
    <source>
        <strain evidence="2">JCM 17917</strain>
    </source>
</reference>
<gene>
    <name evidence="1" type="ORF">GCM10023183_31690</name>
</gene>
<dbReference type="RefSeq" id="WP_345168309.1">
    <property type="nucleotide sequence ID" value="NZ_BAABGX010000003.1"/>
</dbReference>
<dbReference type="Proteomes" id="UP001501844">
    <property type="component" value="Unassembled WGS sequence"/>
</dbReference>
<accession>A0ABP8FWP7</accession>
<dbReference type="InterPro" id="IPR045944">
    <property type="entry name" value="DUF6364"/>
</dbReference>
<protein>
    <recommendedName>
        <fullName evidence="3">Antitoxin VapB</fullName>
    </recommendedName>
</protein>
<comment type="caution">
    <text evidence="1">The sequence shown here is derived from an EMBL/GenBank/DDBJ whole genome shotgun (WGS) entry which is preliminary data.</text>
</comment>
<evidence type="ECO:0000313" key="2">
    <source>
        <dbReference type="Proteomes" id="UP001501844"/>
    </source>
</evidence>
<organism evidence="1 2">
    <name type="scientific">Nibribacter koreensis</name>
    <dbReference type="NCBI Taxonomy" id="1084519"/>
    <lineage>
        <taxon>Bacteria</taxon>
        <taxon>Pseudomonadati</taxon>
        <taxon>Bacteroidota</taxon>
        <taxon>Cytophagia</taxon>
        <taxon>Cytophagales</taxon>
        <taxon>Hymenobacteraceae</taxon>
        <taxon>Nibribacter</taxon>
    </lineage>
</organism>
<dbReference type="EMBL" id="BAABGX010000003">
    <property type="protein sequence ID" value="GAA4312567.1"/>
    <property type="molecule type" value="Genomic_DNA"/>
</dbReference>
<keyword evidence="2" id="KW-1185">Reference proteome</keyword>
<name>A0ABP8FWP7_9BACT</name>
<evidence type="ECO:0008006" key="3">
    <source>
        <dbReference type="Google" id="ProtNLM"/>
    </source>
</evidence>